<dbReference type="GO" id="GO:0005886">
    <property type="term" value="C:plasma membrane"/>
    <property type="evidence" value="ECO:0007669"/>
    <property type="project" value="UniProtKB-SubCell"/>
</dbReference>
<dbReference type="SUPFAM" id="SSF55874">
    <property type="entry name" value="ATPase domain of HSP90 chaperone/DNA topoisomerase II/histidine kinase"/>
    <property type="match status" value="1"/>
</dbReference>
<organism evidence="17">
    <name type="scientific">hydrocarbon metagenome</name>
    <dbReference type="NCBI Taxonomy" id="938273"/>
    <lineage>
        <taxon>unclassified sequences</taxon>
        <taxon>metagenomes</taxon>
        <taxon>ecological metagenomes</taxon>
    </lineage>
</organism>
<dbReference type="PRINTS" id="PR00344">
    <property type="entry name" value="BCTRLSENSOR"/>
</dbReference>
<evidence type="ECO:0000256" key="13">
    <source>
        <dbReference type="ARBA" id="ARBA00023136"/>
    </source>
</evidence>
<evidence type="ECO:0000256" key="12">
    <source>
        <dbReference type="ARBA" id="ARBA00023012"/>
    </source>
</evidence>
<evidence type="ECO:0000256" key="4">
    <source>
        <dbReference type="ARBA" id="ARBA00022475"/>
    </source>
</evidence>
<dbReference type="CDD" id="cd16922">
    <property type="entry name" value="HATPase_EvgS-ArcB-TorS-like"/>
    <property type="match status" value="1"/>
</dbReference>
<dbReference type="PROSITE" id="PS50109">
    <property type="entry name" value="HIS_KIN"/>
    <property type="match status" value="1"/>
</dbReference>
<feature type="domain" description="Histidine kinase" evidence="14">
    <location>
        <begin position="117"/>
        <end position="341"/>
    </location>
</feature>
<keyword evidence="6" id="KW-0808">Transferase</keyword>
<dbReference type="InterPro" id="IPR036097">
    <property type="entry name" value="HisK_dim/P_sf"/>
</dbReference>
<dbReference type="Gene3D" id="1.20.120.160">
    <property type="entry name" value="HPT domain"/>
    <property type="match status" value="1"/>
</dbReference>
<dbReference type="GO" id="GO:0005524">
    <property type="term" value="F:ATP binding"/>
    <property type="evidence" value="ECO:0007669"/>
    <property type="project" value="UniProtKB-KW"/>
</dbReference>
<evidence type="ECO:0000256" key="2">
    <source>
        <dbReference type="ARBA" id="ARBA00004651"/>
    </source>
</evidence>
<comment type="subcellular location">
    <subcellularLocation>
        <location evidence="2">Cell membrane</location>
        <topology evidence="2">Multi-pass membrane protein</topology>
    </subcellularLocation>
</comment>
<keyword evidence="11" id="KW-1133">Transmembrane helix</keyword>
<dbReference type="FunFam" id="3.30.565.10:FF:000010">
    <property type="entry name" value="Sensor histidine kinase RcsC"/>
    <property type="match status" value="1"/>
</dbReference>
<dbReference type="Gene3D" id="3.30.565.10">
    <property type="entry name" value="Histidine kinase-like ATPase, C-terminal domain"/>
    <property type="match status" value="1"/>
</dbReference>
<protein>
    <recommendedName>
        <fullName evidence="3">histidine kinase</fullName>
        <ecNumber evidence="3">2.7.13.3</ecNumber>
    </recommendedName>
</protein>
<keyword evidence="5" id="KW-0597">Phosphoprotein</keyword>
<dbReference type="EMBL" id="LNQE01000133">
    <property type="protein sequence ID" value="KUG29081.1"/>
    <property type="molecule type" value="Genomic_DNA"/>
</dbReference>
<dbReference type="CDD" id="cd17546">
    <property type="entry name" value="REC_hyHK_CKI1_RcsC-like"/>
    <property type="match status" value="1"/>
</dbReference>
<dbReference type="FunFam" id="1.10.287.130:FF:000002">
    <property type="entry name" value="Two-component osmosensing histidine kinase"/>
    <property type="match status" value="1"/>
</dbReference>
<name>A0A0W8G7L7_9ZZZZ</name>
<dbReference type="SUPFAM" id="SSF47226">
    <property type="entry name" value="Histidine-containing phosphotransfer domain, HPT domain"/>
    <property type="match status" value="1"/>
</dbReference>
<dbReference type="SMART" id="SM00387">
    <property type="entry name" value="HATPase_c"/>
    <property type="match status" value="1"/>
</dbReference>
<feature type="domain" description="HPt" evidence="16">
    <location>
        <begin position="515"/>
        <end position="612"/>
    </location>
</feature>
<dbReference type="InterPro" id="IPR001789">
    <property type="entry name" value="Sig_transdc_resp-reg_receiver"/>
</dbReference>
<proteinExistence type="predicted"/>
<keyword evidence="13" id="KW-0472">Membrane</keyword>
<dbReference type="InterPro" id="IPR011006">
    <property type="entry name" value="CheY-like_superfamily"/>
</dbReference>
<dbReference type="InterPro" id="IPR004358">
    <property type="entry name" value="Sig_transdc_His_kin-like_C"/>
</dbReference>
<evidence type="ECO:0000256" key="3">
    <source>
        <dbReference type="ARBA" id="ARBA00012438"/>
    </source>
</evidence>
<dbReference type="AlphaFoldDB" id="A0A0W8G7L7"/>
<evidence type="ECO:0000256" key="7">
    <source>
        <dbReference type="ARBA" id="ARBA00022692"/>
    </source>
</evidence>
<evidence type="ECO:0000256" key="6">
    <source>
        <dbReference type="ARBA" id="ARBA00022679"/>
    </source>
</evidence>
<keyword evidence="12" id="KW-0902">Two-component regulatory system</keyword>
<dbReference type="Pfam" id="PF00072">
    <property type="entry name" value="Response_reg"/>
    <property type="match status" value="1"/>
</dbReference>
<evidence type="ECO:0000259" key="14">
    <source>
        <dbReference type="PROSITE" id="PS50109"/>
    </source>
</evidence>
<comment type="catalytic activity">
    <reaction evidence="1">
        <text>ATP + protein L-histidine = ADP + protein N-phospho-L-histidine.</text>
        <dbReference type="EC" id="2.7.13.3"/>
    </reaction>
</comment>
<dbReference type="InterPro" id="IPR036641">
    <property type="entry name" value="HPT_dom_sf"/>
</dbReference>
<dbReference type="EC" id="2.7.13.3" evidence="3"/>
<dbReference type="InterPro" id="IPR036890">
    <property type="entry name" value="HATPase_C_sf"/>
</dbReference>
<dbReference type="PROSITE" id="PS50894">
    <property type="entry name" value="HPT"/>
    <property type="match status" value="1"/>
</dbReference>
<evidence type="ECO:0000256" key="5">
    <source>
        <dbReference type="ARBA" id="ARBA00022553"/>
    </source>
</evidence>
<evidence type="ECO:0000259" key="16">
    <source>
        <dbReference type="PROSITE" id="PS50894"/>
    </source>
</evidence>
<dbReference type="Gene3D" id="3.40.50.2300">
    <property type="match status" value="1"/>
</dbReference>
<dbReference type="SMART" id="SM00448">
    <property type="entry name" value="REC"/>
    <property type="match status" value="1"/>
</dbReference>
<sequence>MARDSRFPLSLPELERLCGAALCAVAPEGTILEAGPRARALLGGGAGQPFPGPLRDGSILDIPKTGPLRIFPLPGKERGAFLAVIPPSQAKASEKEMGRARAATMAAEAAKSVFLTNMSHELRTPMIGILGMTELTLATSLSRKQREYLEMVRHSATSLLEIINDILDSARITAGKLELAATPFALRETVESAITVFAPLAEQKGLSLSAHVADTVPVIVVGDPIRLRQVLVNLVGNAVKFTEKGSVEVEVSLDSRVPSAPDAPRLAFTVRDTGIGIPAGKLDAIFESFTQADPSPTRKYRGAGLGLSIFKELVTMMGGEIDVASEEGRGSVFSFRVSLRPAGDRTAAAAGGEHDAAWESALPPLTILLAEDNPVNQMFIRELLEQSGHTVITAHTGLRAVKVLEKSRVDAVLMDIQMPEMDGMEATRIIRGATDGRIDPQVPIIALTAHAHKGDRETFLRAGMDDYLPKPVGLPEISASLMRVLARKGRLPAAPPSDDPEILDFGWLLEKARGNAAFVLKLFAAFVEEKPGIIEAMRQAVTAPDLEKLAFLAHSLKGASATMGAKHLSAMAKALDTAARAGNRDLAAAALEDVEKGLEQVLEHMKAKMAQHAEPVPAA</sequence>
<keyword evidence="7" id="KW-0812">Transmembrane</keyword>
<dbReference type="InterPro" id="IPR003594">
    <property type="entry name" value="HATPase_dom"/>
</dbReference>
<dbReference type="PANTHER" id="PTHR45339:SF1">
    <property type="entry name" value="HYBRID SIGNAL TRANSDUCTION HISTIDINE KINASE J"/>
    <property type="match status" value="1"/>
</dbReference>
<evidence type="ECO:0000313" key="17">
    <source>
        <dbReference type="EMBL" id="KUG29081.1"/>
    </source>
</evidence>
<dbReference type="Gene3D" id="1.10.287.130">
    <property type="match status" value="1"/>
</dbReference>
<evidence type="ECO:0000256" key="10">
    <source>
        <dbReference type="ARBA" id="ARBA00022840"/>
    </source>
</evidence>
<dbReference type="InterPro" id="IPR003661">
    <property type="entry name" value="HisK_dim/P_dom"/>
</dbReference>
<dbReference type="CDD" id="cd00082">
    <property type="entry name" value="HisKA"/>
    <property type="match status" value="1"/>
</dbReference>
<evidence type="ECO:0000256" key="8">
    <source>
        <dbReference type="ARBA" id="ARBA00022741"/>
    </source>
</evidence>
<evidence type="ECO:0000256" key="1">
    <source>
        <dbReference type="ARBA" id="ARBA00000085"/>
    </source>
</evidence>
<dbReference type="PROSITE" id="PS50110">
    <property type="entry name" value="RESPONSE_REGULATORY"/>
    <property type="match status" value="1"/>
</dbReference>
<dbReference type="SUPFAM" id="SSF47384">
    <property type="entry name" value="Homodimeric domain of signal transducing histidine kinase"/>
    <property type="match status" value="1"/>
</dbReference>
<dbReference type="GO" id="GO:0000155">
    <property type="term" value="F:phosphorelay sensor kinase activity"/>
    <property type="evidence" value="ECO:0007669"/>
    <property type="project" value="InterPro"/>
</dbReference>
<keyword evidence="8" id="KW-0547">Nucleotide-binding</keyword>
<keyword evidence="9" id="KW-0418">Kinase</keyword>
<evidence type="ECO:0000256" key="9">
    <source>
        <dbReference type="ARBA" id="ARBA00022777"/>
    </source>
</evidence>
<feature type="domain" description="Response regulatory" evidence="15">
    <location>
        <begin position="366"/>
        <end position="485"/>
    </location>
</feature>
<dbReference type="SMART" id="SM00388">
    <property type="entry name" value="HisKA"/>
    <property type="match status" value="1"/>
</dbReference>
<dbReference type="Pfam" id="PF02518">
    <property type="entry name" value="HATPase_c"/>
    <property type="match status" value="1"/>
</dbReference>
<gene>
    <name evidence="17" type="ORF">ASZ90_001024</name>
</gene>
<evidence type="ECO:0000256" key="11">
    <source>
        <dbReference type="ARBA" id="ARBA00022989"/>
    </source>
</evidence>
<comment type="caution">
    <text evidence="17">The sequence shown here is derived from an EMBL/GenBank/DDBJ whole genome shotgun (WGS) entry which is preliminary data.</text>
</comment>
<dbReference type="PANTHER" id="PTHR45339">
    <property type="entry name" value="HYBRID SIGNAL TRANSDUCTION HISTIDINE KINASE J"/>
    <property type="match status" value="1"/>
</dbReference>
<dbReference type="Pfam" id="PF00512">
    <property type="entry name" value="HisKA"/>
    <property type="match status" value="1"/>
</dbReference>
<reference evidence="17" key="1">
    <citation type="journal article" date="2015" name="Proc. Natl. Acad. Sci. U.S.A.">
        <title>Networks of energetic and metabolic interactions define dynamics in microbial communities.</title>
        <authorList>
            <person name="Embree M."/>
            <person name="Liu J.K."/>
            <person name="Al-Bassam M.M."/>
            <person name="Zengler K."/>
        </authorList>
    </citation>
    <scope>NUCLEOTIDE SEQUENCE</scope>
</reference>
<dbReference type="CDD" id="cd00088">
    <property type="entry name" value="HPT"/>
    <property type="match status" value="1"/>
</dbReference>
<keyword evidence="4" id="KW-1003">Cell membrane</keyword>
<evidence type="ECO:0000259" key="15">
    <source>
        <dbReference type="PROSITE" id="PS50110"/>
    </source>
</evidence>
<keyword evidence="10" id="KW-0067">ATP-binding</keyword>
<dbReference type="Pfam" id="PF01627">
    <property type="entry name" value="Hpt"/>
    <property type="match status" value="1"/>
</dbReference>
<dbReference type="InterPro" id="IPR008207">
    <property type="entry name" value="Sig_transdc_His_kin_Hpt_dom"/>
</dbReference>
<accession>A0A0W8G7L7</accession>
<dbReference type="InterPro" id="IPR005467">
    <property type="entry name" value="His_kinase_dom"/>
</dbReference>
<dbReference type="SUPFAM" id="SSF52172">
    <property type="entry name" value="CheY-like"/>
    <property type="match status" value="1"/>
</dbReference>